<proteinExistence type="predicted"/>
<dbReference type="Gene3D" id="3.40.50.1110">
    <property type="entry name" value="SGNH hydrolase"/>
    <property type="match status" value="1"/>
</dbReference>
<dbReference type="InterPro" id="IPR036514">
    <property type="entry name" value="SGNH_hydro_sf"/>
</dbReference>
<evidence type="ECO:0000313" key="1">
    <source>
        <dbReference type="EMBL" id="KZT74143.1"/>
    </source>
</evidence>
<sequence length="168" mass="19102">MLAVDPNVEVYATYGAKVADDLPQQVEEFVRDAPQEGLHSENTLYVFWMGIYDCISAHGEEEELRGLVGMLLDDVKHLYEKGARNFLVIDVPATDRAPVLFPQDSPGQLERYIQFWNELLREGASRFAEDFTDASIFVFSSNKMMCDLLDDAEEFGFKEGEERNHIVG</sequence>
<keyword evidence="2" id="KW-1185">Reference proteome</keyword>
<protein>
    <submittedName>
        <fullName evidence="1">Carbohydrate esterase family 16 protein</fullName>
    </submittedName>
</protein>
<dbReference type="OrthoDB" id="2801698at2759"/>
<reference evidence="1 2" key="1">
    <citation type="journal article" date="2016" name="Mol. Biol. Evol.">
        <title>Comparative Genomics of Early-Diverging Mushroom-Forming Fungi Provides Insights into the Origins of Lignocellulose Decay Capabilities.</title>
        <authorList>
            <person name="Nagy L.G."/>
            <person name="Riley R."/>
            <person name="Tritt A."/>
            <person name="Adam C."/>
            <person name="Daum C."/>
            <person name="Floudas D."/>
            <person name="Sun H."/>
            <person name="Yadav J.S."/>
            <person name="Pangilinan J."/>
            <person name="Larsson K.H."/>
            <person name="Matsuura K."/>
            <person name="Barry K."/>
            <person name="Labutti K."/>
            <person name="Kuo R."/>
            <person name="Ohm R.A."/>
            <person name="Bhattacharya S.S."/>
            <person name="Shirouzu T."/>
            <person name="Yoshinaga Y."/>
            <person name="Martin F.M."/>
            <person name="Grigoriev I.V."/>
            <person name="Hibbett D.S."/>
        </authorList>
    </citation>
    <scope>NUCLEOTIDE SEQUENCE [LARGE SCALE GENOMIC DNA]</scope>
    <source>
        <strain evidence="1 2">L-15889</strain>
    </source>
</reference>
<dbReference type="AlphaFoldDB" id="A0A165TYL1"/>
<dbReference type="Proteomes" id="UP000076727">
    <property type="component" value="Unassembled WGS sequence"/>
</dbReference>
<accession>A0A165TYL1</accession>
<gene>
    <name evidence="1" type="ORF">DAEQUDRAFT_291617</name>
</gene>
<dbReference type="EMBL" id="KV429034">
    <property type="protein sequence ID" value="KZT74143.1"/>
    <property type="molecule type" value="Genomic_DNA"/>
</dbReference>
<name>A0A165TYL1_9APHY</name>
<evidence type="ECO:0000313" key="2">
    <source>
        <dbReference type="Proteomes" id="UP000076727"/>
    </source>
</evidence>
<organism evidence="1 2">
    <name type="scientific">Daedalea quercina L-15889</name>
    <dbReference type="NCBI Taxonomy" id="1314783"/>
    <lineage>
        <taxon>Eukaryota</taxon>
        <taxon>Fungi</taxon>
        <taxon>Dikarya</taxon>
        <taxon>Basidiomycota</taxon>
        <taxon>Agaricomycotina</taxon>
        <taxon>Agaricomycetes</taxon>
        <taxon>Polyporales</taxon>
        <taxon>Fomitopsis</taxon>
    </lineage>
</organism>